<keyword evidence="6" id="KW-0482">Metalloprotease</keyword>
<accession>A0A8H6ILZ2</accession>
<evidence type="ECO:0000256" key="2">
    <source>
        <dbReference type="ARBA" id="ARBA00022670"/>
    </source>
</evidence>
<sequence length="1027" mass="117246">MSNEDPAAACPRNLAGPHHEPRSQSVERVTDQLETPLLDNRTYRVVRLSNKLEALLVHDPETDKASAALDVNVGNFSDEEEMPGMAHAVEHLLFMGTKKFPIENEYSQYLASNSGSSNAYTGATSTNYFFDVSAKSANDEKPSASNPSAFRGALDRFAQFFIDPLFLESTLDRELRAVDSEHKKNLQNDAWRLRQLEKSLSNPKHPFCHFATGNIDVLKVQPEAKGIDVRAKFMEFHEKHYSANRMKLVVLGREPLDVLEDWVAEFFSGVPNKNLPPNRWENEVPFRESELGSQVFAKPVMDSRSLNLYFPFLDEEEMFECQARRYVSHLISHKGHGSIIACLKGKGWANYLSANAAPVCPGSPGIFNCQVQLTEAGLKNYKEIVEVFFQYVSLLRESPPQKWIFDELEVMTELNFKFKEKTPSIDFTSKISSIMQKPLSREWLLSGYSRLRKFDAQLIEKGLACLRPDNFRMTIVSQKFPGDWNAKEKWYGTEYRHETIPDNFMTEIIKAASSTALDRLRELYLPSTNEFIPTSLEVGKGKVIEPDLSPRLIRNDDFARAWFKKDDTFCIPKANLYIMLRNPHISSTAETNIKTVLLTKILREELETSSFGAELAGMRYTVTNDVHGLVLRINGYNDKLAFLLEHVLKNLHDLRVEGKTFGIAKDWISRWYENRTFEAPYTRISRYTNWLNSERYYLPEELLASLRNVTAEDVCQFKKQILSQLHIESFAHGNLYKEDALKLTAMVETVLKPCVFPQPQWPVIRSLVISPGSNYVYKKTLEDPANVDHCIEVFLYVGDKRDRLVCAKTMLLEQMLKEPAFDQLRTKEQLGYVVFSGVQSFATTYGFRFIVQSEWTPEYLESRIEAFLDSFSNNLNSMSEADFEGHKHSLIVNHLEKPKNLDEESSRHWAQIASEYYNFELAQQDAAHIKTLTKADMVEFFQRYIKPGSATRAKLSVHLHAQASAPGKAADGAAKVNGVKEEEGETKSSEPKPVLVTDVRSFRAGLQATRGARSEKDLSEYEDMKVY</sequence>
<name>A0A8H6ILZ2_9PEZI</name>
<feature type="region of interest" description="Disordered" evidence="7">
    <location>
        <begin position="1007"/>
        <end position="1027"/>
    </location>
</feature>
<dbReference type="InterPro" id="IPR011249">
    <property type="entry name" value="Metalloenz_LuxS/M16"/>
</dbReference>
<evidence type="ECO:0000313" key="13">
    <source>
        <dbReference type="Proteomes" id="UP000652219"/>
    </source>
</evidence>
<dbReference type="Pfam" id="PF16187">
    <property type="entry name" value="Peptidase_M16_M"/>
    <property type="match status" value="1"/>
</dbReference>
<feature type="domain" description="Peptidase M16 N-terminal" evidence="8">
    <location>
        <begin position="55"/>
        <end position="204"/>
    </location>
</feature>
<dbReference type="SUPFAM" id="SSF63411">
    <property type="entry name" value="LuxS/MPP-like metallohydrolase"/>
    <property type="match status" value="4"/>
</dbReference>
<comment type="similarity">
    <text evidence="1">Belongs to the peptidase M16 family.</text>
</comment>
<dbReference type="PANTHER" id="PTHR43690:SF18">
    <property type="entry name" value="INSULIN-DEGRADING ENZYME-RELATED"/>
    <property type="match status" value="1"/>
</dbReference>
<dbReference type="Pfam" id="PF00675">
    <property type="entry name" value="Peptidase_M16"/>
    <property type="match status" value="1"/>
</dbReference>
<keyword evidence="2 12" id="KW-0645">Protease</keyword>
<feature type="domain" description="Coenzyme PQQ synthesis protein F-like C-terminal lobe" evidence="11">
    <location>
        <begin position="811"/>
        <end position="909"/>
    </location>
</feature>
<feature type="region of interest" description="Disordered" evidence="7">
    <location>
        <begin position="1"/>
        <end position="30"/>
    </location>
</feature>
<evidence type="ECO:0000256" key="1">
    <source>
        <dbReference type="ARBA" id="ARBA00007261"/>
    </source>
</evidence>
<feature type="domain" description="Peptidase M16 C-terminal" evidence="9">
    <location>
        <begin position="230"/>
        <end position="407"/>
    </location>
</feature>
<organism evidence="12 13">
    <name type="scientific">Colletotrichum sojae</name>
    <dbReference type="NCBI Taxonomy" id="2175907"/>
    <lineage>
        <taxon>Eukaryota</taxon>
        <taxon>Fungi</taxon>
        <taxon>Dikarya</taxon>
        <taxon>Ascomycota</taxon>
        <taxon>Pezizomycotina</taxon>
        <taxon>Sordariomycetes</taxon>
        <taxon>Hypocreomycetidae</taxon>
        <taxon>Glomerellales</taxon>
        <taxon>Glomerellaceae</taxon>
        <taxon>Colletotrichum</taxon>
        <taxon>Colletotrichum orchidearum species complex</taxon>
    </lineage>
</organism>
<dbReference type="InterPro" id="IPR050626">
    <property type="entry name" value="Peptidase_M16"/>
</dbReference>
<dbReference type="GO" id="GO:0043171">
    <property type="term" value="P:peptide catabolic process"/>
    <property type="evidence" value="ECO:0007669"/>
    <property type="project" value="TreeGrafter"/>
</dbReference>
<dbReference type="GO" id="GO:0005829">
    <property type="term" value="C:cytosol"/>
    <property type="evidence" value="ECO:0007669"/>
    <property type="project" value="TreeGrafter"/>
</dbReference>
<dbReference type="GO" id="GO:0005739">
    <property type="term" value="C:mitochondrion"/>
    <property type="evidence" value="ECO:0007669"/>
    <property type="project" value="TreeGrafter"/>
</dbReference>
<dbReference type="InterPro" id="IPR007863">
    <property type="entry name" value="Peptidase_M16_C"/>
</dbReference>
<feature type="compositionally biased region" description="Basic and acidic residues" evidence="7">
    <location>
        <begin position="978"/>
        <end position="990"/>
    </location>
</feature>
<dbReference type="FunFam" id="3.30.830.10:FF:000004">
    <property type="entry name" value="Putative insulin-degrading enzyme"/>
    <property type="match status" value="1"/>
</dbReference>
<dbReference type="FunFam" id="3.30.830.10:FF:000005">
    <property type="entry name" value="nardilysin isoform X1"/>
    <property type="match status" value="1"/>
</dbReference>
<proteinExistence type="inferred from homology"/>
<gene>
    <name evidence="12" type="ORF">CSOJ01_15629</name>
</gene>
<dbReference type="InterPro" id="IPR054734">
    <property type="entry name" value="PqqF-like_C_4"/>
</dbReference>
<reference evidence="12 13" key="1">
    <citation type="journal article" date="2020" name="Phytopathology">
        <title>Genome Sequence Resources of Colletotrichum truncatum, C. plurivorum, C. musicola, and C. sojae: Four Species Pathogenic to Soybean (Glycine max).</title>
        <authorList>
            <person name="Rogerio F."/>
            <person name="Boufleur T.R."/>
            <person name="Ciampi-Guillardi M."/>
            <person name="Sukno S.A."/>
            <person name="Thon M.R."/>
            <person name="Massola Junior N.S."/>
            <person name="Baroncelli R."/>
        </authorList>
    </citation>
    <scope>NUCLEOTIDE SEQUENCE [LARGE SCALE GENOMIC DNA]</scope>
    <source>
        <strain evidence="12 13">LFN0009</strain>
    </source>
</reference>
<evidence type="ECO:0000256" key="7">
    <source>
        <dbReference type="SAM" id="MobiDB-lite"/>
    </source>
</evidence>
<dbReference type="InterPro" id="IPR011765">
    <property type="entry name" value="Pept_M16_N"/>
</dbReference>
<evidence type="ECO:0000256" key="5">
    <source>
        <dbReference type="ARBA" id="ARBA00022833"/>
    </source>
</evidence>
<evidence type="ECO:0000256" key="6">
    <source>
        <dbReference type="ARBA" id="ARBA00023049"/>
    </source>
</evidence>
<dbReference type="GO" id="GO:0051603">
    <property type="term" value="P:proteolysis involved in protein catabolic process"/>
    <property type="evidence" value="ECO:0007669"/>
    <property type="project" value="TreeGrafter"/>
</dbReference>
<evidence type="ECO:0000256" key="4">
    <source>
        <dbReference type="ARBA" id="ARBA00022801"/>
    </source>
</evidence>
<dbReference type="AlphaFoldDB" id="A0A8H6ILZ2"/>
<dbReference type="GO" id="GO:0046872">
    <property type="term" value="F:metal ion binding"/>
    <property type="evidence" value="ECO:0007669"/>
    <property type="project" value="UniProtKB-KW"/>
</dbReference>
<evidence type="ECO:0000259" key="11">
    <source>
        <dbReference type="Pfam" id="PF22456"/>
    </source>
</evidence>
<evidence type="ECO:0000259" key="8">
    <source>
        <dbReference type="Pfam" id="PF00675"/>
    </source>
</evidence>
<protein>
    <submittedName>
        <fullName evidence="12">Zinc protease</fullName>
    </submittedName>
</protein>
<dbReference type="PANTHER" id="PTHR43690">
    <property type="entry name" value="NARDILYSIN"/>
    <property type="match status" value="1"/>
</dbReference>
<feature type="compositionally biased region" description="Low complexity" evidence="7">
    <location>
        <begin position="966"/>
        <end position="975"/>
    </location>
</feature>
<comment type="caution">
    <text evidence="12">The sequence shown here is derived from an EMBL/GenBank/DDBJ whole genome shotgun (WGS) entry which is preliminary data.</text>
</comment>
<feature type="domain" description="Peptidase M16 middle/third" evidence="10">
    <location>
        <begin position="416"/>
        <end position="704"/>
    </location>
</feature>
<dbReference type="Gene3D" id="3.30.830.10">
    <property type="entry name" value="Metalloenzyme, LuxS/M16 peptidase-like"/>
    <property type="match status" value="4"/>
</dbReference>
<dbReference type="GO" id="GO:0004222">
    <property type="term" value="F:metalloendopeptidase activity"/>
    <property type="evidence" value="ECO:0007669"/>
    <property type="project" value="TreeGrafter"/>
</dbReference>
<feature type="compositionally biased region" description="Basic and acidic residues" evidence="7">
    <location>
        <begin position="1012"/>
        <end position="1027"/>
    </location>
</feature>
<keyword evidence="4" id="KW-0378">Hydrolase</keyword>
<feature type="region of interest" description="Disordered" evidence="7">
    <location>
        <begin position="966"/>
        <end position="994"/>
    </location>
</feature>
<evidence type="ECO:0000313" key="12">
    <source>
        <dbReference type="EMBL" id="KAF6785196.1"/>
    </source>
</evidence>
<dbReference type="Proteomes" id="UP000652219">
    <property type="component" value="Unassembled WGS sequence"/>
</dbReference>
<evidence type="ECO:0000259" key="10">
    <source>
        <dbReference type="Pfam" id="PF16187"/>
    </source>
</evidence>
<evidence type="ECO:0000259" key="9">
    <source>
        <dbReference type="Pfam" id="PF05193"/>
    </source>
</evidence>
<dbReference type="EMBL" id="WIGN01000700">
    <property type="protein sequence ID" value="KAF6785196.1"/>
    <property type="molecule type" value="Genomic_DNA"/>
</dbReference>
<keyword evidence="3" id="KW-0479">Metal-binding</keyword>
<dbReference type="Pfam" id="PF22456">
    <property type="entry name" value="PqqF-like_C_4"/>
    <property type="match status" value="1"/>
</dbReference>
<dbReference type="InterPro" id="IPR032632">
    <property type="entry name" value="Peptidase_M16_M"/>
</dbReference>
<evidence type="ECO:0000256" key="3">
    <source>
        <dbReference type="ARBA" id="ARBA00022723"/>
    </source>
</evidence>
<dbReference type="Pfam" id="PF05193">
    <property type="entry name" value="Peptidase_M16_C"/>
    <property type="match status" value="1"/>
</dbReference>
<keyword evidence="13" id="KW-1185">Reference proteome</keyword>
<keyword evidence="5" id="KW-0862">Zinc</keyword>